<sequence>MVKISFSAALFLLIVVPILAAPVHNKAWVHGRLLAKAKIEKTIHKPTPGQNKRSQVQRMAGMTSYMASTRKNRKLPAARKRRLRKYPRDST</sequence>
<dbReference type="EMBL" id="MU157897">
    <property type="protein sequence ID" value="KAF9524521.1"/>
    <property type="molecule type" value="Genomic_DNA"/>
</dbReference>
<feature type="region of interest" description="Disordered" evidence="1">
    <location>
        <begin position="67"/>
        <end position="91"/>
    </location>
</feature>
<feature type="signal peptide" evidence="2">
    <location>
        <begin position="1"/>
        <end position="20"/>
    </location>
</feature>
<dbReference type="AlphaFoldDB" id="A0A9P6JKU0"/>
<name>A0A9P6JKU0_9AGAR</name>
<protein>
    <submittedName>
        <fullName evidence="3">Uncharacterized protein</fullName>
    </submittedName>
</protein>
<comment type="caution">
    <text evidence="3">The sequence shown here is derived from an EMBL/GenBank/DDBJ whole genome shotgun (WGS) entry which is preliminary data.</text>
</comment>
<accession>A0A9P6JKU0</accession>
<reference evidence="3" key="1">
    <citation type="submission" date="2020-11" db="EMBL/GenBank/DDBJ databases">
        <authorList>
            <consortium name="DOE Joint Genome Institute"/>
            <person name="Ahrendt S."/>
            <person name="Riley R."/>
            <person name="Andreopoulos W."/>
            <person name="Labutti K."/>
            <person name="Pangilinan J."/>
            <person name="Ruiz-Duenas F.J."/>
            <person name="Barrasa J.M."/>
            <person name="Sanchez-Garcia M."/>
            <person name="Camarero S."/>
            <person name="Miyauchi S."/>
            <person name="Serrano A."/>
            <person name="Linde D."/>
            <person name="Babiker R."/>
            <person name="Drula E."/>
            <person name="Ayuso-Fernandez I."/>
            <person name="Pacheco R."/>
            <person name="Padilla G."/>
            <person name="Ferreira P."/>
            <person name="Barriuso J."/>
            <person name="Kellner H."/>
            <person name="Castanera R."/>
            <person name="Alfaro M."/>
            <person name="Ramirez L."/>
            <person name="Pisabarro A.G."/>
            <person name="Kuo A."/>
            <person name="Tritt A."/>
            <person name="Lipzen A."/>
            <person name="He G."/>
            <person name="Yan M."/>
            <person name="Ng V."/>
            <person name="Cullen D."/>
            <person name="Martin F."/>
            <person name="Rosso M.-N."/>
            <person name="Henrissat B."/>
            <person name="Hibbett D."/>
            <person name="Martinez A.T."/>
            <person name="Grigoriev I.V."/>
        </authorList>
    </citation>
    <scope>NUCLEOTIDE SEQUENCE</scope>
    <source>
        <strain evidence="3">CBS 506.95</strain>
    </source>
</reference>
<feature type="compositionally biased region" description="Basic residues" evidence="1">
    <location>
        <begin position="70"/>
        <end position="85"/>
    </location>
</feature>
<evidence type="ECO:0000313" key="3">
    <source>
        <dbReference type="EMBL" id="KAF9524521.1"/>
    </source>
</evidence>
<evidence type="ECO:0000313" key="4">
    <source>
        <dbReference type="Proteomes" id="UP000807306"/>
    </source>
</evidence>
<keyword evidence="2" id="KW-0732">Signal</keyword>
<organism evidence="3 4">
    <name type="scientific">Crepidotus variabilis</name>
    <dbReference type="NCBI Taxonomy" id="179855"/>
    <lineage>
        <taxon>Eukaryota</taxon>
        <taxon>Fungi</taxon>
        <taxon>Dikarya</taxon>
        <taxon>Basidiomycota</taxon>
        <taxon>Agaricomycotina</taxon>
        <taxon>Agaricomycetes</taxon>
        <taxon>Agaricomycetidae</taxon>
        <taxon>Agaricales</taxon>
        <taxon>Agaricineae</taxon>
        <taxon>Crepidotaceae</taxon>
        <taxon>Crepidotus</taxon>
    </lineage>
</organism>
<proteinExistence type="predicted"/>
<evidence type="ECO:0000256" key="2">
    <source>
        <dbReference type="SAM" id="SignalP"/>
    </source>
</evidence>
<keyword evidence="4" id="KW-1185">Reference proteome</keyword>
<dbReference type="Proteomes" id="UP000807306">
    <property type="component" value="Unassembled WGS sequence"/>
</dbReference>
<gene>
    <name evidence="3" type="ORF">CPB83DRAFT_861060</name>
</gene>
<evidence type="ECO:0000256" key="1">
    <source>
        <dbReference type="SAM" id="MobiDB-lite"/>
    </source>
</evidence>
<feature type="chain" id="PRO_5040419093" evidence="2">
    <location>
        <begin position="21"/>
        <end position="91"/>
    </location>
</feature>